<gene>
    <name evidence="2" type="ORF">BSP0115_LOCUS13657</name>
</gene>
<protein>
    <recommendedName>
        <fullName evidence="1">Ubiquitin-activating enzyme E1 C-terminal domain-containing protein</fullName>
    </recommendedName>
</protein>
<dbReference type="Gene3D" id="3.10.290.60">
    <property type="entry name" value="Ubiquitin-activating enzyme E1, UFD domain"/>
    <property type="match status" value="1"/>
</dbReference>
<organism evidence="2">
    <name type="scientific">Bicosoecida sp. CB-2014</name>
    <dbReference type="NCBI Taxonomy" id="1486930"/>
    <lineage>
        <taxon>Eukaryota</taxon>
        <taxon>Sar</taxon>
        <taxon>Stramenopiles</taxon>
        <taxon>Bigyra</taxon>
        <taxon>Opalozoa</taxon>
        <taxon>Bicosoecida</taxon>
    </lineage>
</organism>
<dbReference type="EMBL" id="HBFS01020381">
    <property type="protein sequence ID" value="CAD8920395.1"/>
    <property type="molecule type" value="Transcribed_RNA"/>
</dbReference>
<accession>A0A7S1CKR3</accession>
<proteinExistence type="predicted"/>
<reference evidence="2" key="1">
    <citation type="submission" date="2021-01" db="EMBL/GenBank/DDBJ databases">
        <authorList>
            <person name="Corre E."/>
            <person name="Pelletier E."/>
            <person name="Niang G."/>
            <person name="Scheremetjew M."/>
            <person name="Finn R."/>
            <person name="Kale V."/>
            <person name="Holt S."/>
            <person name="Cochrane G."/>
            <person name="Meng A."/>
            <person name="Brown T."/>
            <person name="Cohen L."/>
        </authorList>
    </citation>
    <scope>NUCLEOTIDE SEQUENCE</scope>
    <source>
        <strain evidence="2">Ms1</strain>
    </source>
</reference>
<name>A0A7S1CKR3_9STRA</name>
<evidence type="ECO:0000313" key="2">
    <source>
        <dbReference type="EMBL" id="CAD8920395.1"/>
    </source>
</evidence>
<dbReference type="InterPro" id="IPR018965">
    <property type="entry name" value="Ub-activating_enz_E1_C"/>
</dbReference>
<dbReference type="InterPro" id="IPR038252">
    <property type="entry name" value="UBA_E1_C_sf"/>
</dbReference>
<sequence length="103" mass="11727">MWDTIDIDGDVTVEGLKEHFEENYNYEVTSLFAGGVMLWDSLSADDDVDEKRVSELYQEVAHRELRPGELDLIVGVDVEDLDDDADPDAEVDLPPVRIRFRSV</sequence>
<feature type="domain" description="Ubiquitin-activating enzyme E1 C-terminal" evidence="1">
    <location>
        <begin position="2"/>
        <end position="95"/>
    </location>
</feature>
<dbReference type="Pfam" id="PF09358">
    <property type="entry name" value="E1_UFD"/>
    <property type="match status" value="1"/>
</dbReference>
<dbReference type="AlphaFoldDB" id="A0A7S1CKR3"/>
<evidence type="ECO:0000259" key="1">
    <source>
        <dbReference type="Pfam" id="PF09358"/>
    </source>
</evidence>